<keyword evidence="2" id="KW-0378">Hydrolase</keyword>
<accession>A0ABN2HSQ4</accession>
<dbReference type="InterPro" id="IPR051601">
    <property type="entry name" value="Serine_prot/Carboxylest_S33"/>
</dbReference>
<dbReference type="EMBL" id="BAAANY010000019">
    <property type="protein sequence ID" value="GAA1692866.1"/>
    <property type="molecule type" value="Genomic_DNA"/>
</dbReference>
<feature type="signal peptide" evidence="3">
    <location>
        <begin position="1"/>
        <end position="26"/>
    </location>
</feature>
<evidence type="ECO:0000313" key="6">
    <source>
        <dbReference type="Proteomes" id="UP001500618"/>
    </source>
</evidence>
<dbReference type="PANTHER" id="PTHR43248">
    <property type="entry name" value="2-SUCCINYL-6-HYDROXY-2,4-CYCLOHEXADIENE-1-CARBOXYLATE SYNTHASE"/>
    <property type="match status" value="1"/>
</dbReference>
<reference evidence="5 6" key="1">
    <citation type="journal article" date="2019" name="Int. J. Syst. Evol. Microbiol.">
        <title>The Global Catalogue of Microorganisms (GCM) 10K type strain sequencing project: providing services to taxonomists for standard genome sequencing and annotation.</title>
        <authorList>
            <consortium name="The Broad Institute Genomics Platform"/>
            <consortium name="The Broad Institute Genome Sequencing Center for Infectious Disease"/>
            <person name="Wu L."/>
            <person name="Ma J."/>
        </authorList>
    </citation>
    <scope>NUCLEOTIDE SEQUENCE [LARGE SCALE GENOMIC DNA]</scope>
    <source>
        <strain evidence="5 6">JCM 14718</strain>
    </source>
</reference>
<comment type="similarity">
    <text evidence="1">Belongs to the peptidase S33 family.</text>
</comment>
<gene>
    <name evidence="5" type="ORF">GCM10009765_47790</name>
</gene>
<proteinExistence type="inferred from homology"/>
<feature type="chain" id="PRO_5045275527" description="AB hydrolase-1 domain-containing protein" evidence="3">
    <location>
        <begin position="27"/>
        <end position="266"/>
    </location>
</feature>
<dbReference type="InterPro" id="IPR000073">
    <property type="entry name" value="AB_hydrolase_1"/>
</dbReference>
<dbReference type="RefSeq" id="WP_344312703.1">
    <property type="nucleotide sequence ID" value="NZ_BAAANY010000019.1"/>
</dbReference>
<dbReference type="Pfam" id="PF00561">
    <property type="entry name" value="Abhydrolase_1"/>
    <property type="match status" value="1"/>
</dbReference>
<keyword evidence="3" id="KW-0732">Signal</keyword>
<evidence type="ECO:0000313" key="5">
    <source>
        <dbReference type="EMBL" id="GAA1692866.1"/>
    </source>
</evidence>
<evidence type="ECO:0000256" key="1">
    <source>
        <dbReference type="ARBA" id="ARBA00010088"/>
    </source>
</evidence>
<dbReference type="SUPFAM" id="SSF53474">
    <property type="entry name" value="alpha/beta-Hydrolases"/>
    <property type="match status" value="1"/>
</dbReference>
<evidence type="ECO:0000256" key="2">
    <source>
        <dbReference type="ARBA" id="ARBA00022801"/>
    </source>
</evidence>
<comment type="caution">
    <text evidence="5">The sequence shown here is derived from an EMBL/GenBank/DDBJ whole genome shotgun (WGS) entry which is preliminary data.</text>
</comment>
<dbReference type="PANTHER" id="PTHR43248:SF25">
    <property type="entry name" value="AB HYDROLASE-1 DOMAIN-CONTAINING PROTEIN-RELATED"/>
    <property type="match status" value="1"/>
</dbReference>
<keyword evidence="6" id="KW-1185">Reference proteome</keyword>
<feature type="domain" description="AB hydrolase-1" evidence="4">
    <location>
        <begin position="77"/>
        <end position="220"/>
    </location>
</feature>
<sequence length="266" mass="28478">MKLTKTVTLAAALAAAVAMTPAIASAASPAIDWKSCGTDSVQCGQIAVPVDWAHPDKVTTIEVARLPAAKPSERIGTLFFNPGGPGEGEVGYLTSAQAREYYFPRTLRDRFDIVAVEPRGTGQNPALNCPMPVDHTVSKFPSNQAESRALVASNAKLGAQCVKAAGPISSFLDTASVARDMDLARSELGEQKVSFLGVSYGTMLAQSYAELFPDRVRATVWSTDRSRGSGWWRRTRWRSRTASDGWLSGATRRRAALCTARISGSP</sequence>
<organism evidence="5 6">
    <name type="scientific">Fodinicola feengrottensis</name>
    <dbReference type="NCBI Taxonomy" id="435914"/>
    <lineage>
        <taxon>Bacteria</taxon>
        <taxon>Bacillati</taxon>
        <taxon>Actinomycetota</taxon>
        <taxon>Actinomycetes</taxon>
        <taxon>Mycobacteriales</taxon>
        <taxon>Fodinicola</taxon>
    </lineage>
</organism>
<dbReference type="InterPro" id="IPR029058">
    <property type="entry name" value="AB_hydrolase_fold"/>
</dbReference>
<name>A0ABN2HSQ4_9ACTN</name>
<dbReference type="Proteomes" id="UP001500618">
    <property type="component" value="Unassembled WGS sequence"/>
</dbReference>
<evidence type="ECO:0000259" key="4">
    <source>
        <dbReference type="Pfam" id="PF00561"/>
    </source>
</evidence>
<dbReference type="Gene3D" id="3.40.50.1820">
    <property type="entry name" value="alpha/beta hydrolase"/>
    <property type="match status" value="1"/>
</dbReference>
<evidence type="ECO:0000256" key="3">
    <source>
        <dbReference type="SAM" id="SignalP"/>
    </source>
</evidence>
<protein>
    <recommendedName>
        <fullName evidence="4">AB hydrolase-1 domain-containing protein</fullName>
    </recommendedName>
</protein>